<organism evidence="6">
    <name type="scientific">Haemonchus placei</name>
    <name type="common">Barber's pole worm</name>
    <dbReference type="NCBI Taxonomy" id="6290"/>
    <lineage>
        <taxon>Eukaryota</taxon>
        <taxon>Metazoa</taxon>
        <taxon>Ecdysozoa</taxon>
        <taxon>Nematoda</taxon>
        <taxon>Chromadorea</taxon>
        <taxon>Rhabditida</taxon>
        <taxon>Rhabditina</taxon>
        <taxon>Rhabditomorpha</taxon>
        <taxon>Strongyloidea</taxon>
        <taxon>Trichostrongylidae</taxon>
        <taxon>Haemonchus</taxon>
    </lineage>
</organism>
<dbReference type="OrthoDB" id="430436at2759"/>
<evidence type="ECO:0000256" key="1">
    <source>
        <dbReference type="ARBA" id="ARBA00093483"/>
    </source>
</evidence>
<dbReference type="OMA" id="CLGTTRE"/>
<evidence type="ECO:0000259" key="3">
    <source>
        <dbReference type="Pfam" id="PF13460"/>
    </source>
</evidence>
<proteinExistence type="predicted"/>
<dbReference type="Gene3D" id="3.40.50.720">
    <property type="entry name" value="NAD(P)-binding Rossmann-like Domain"/>
    <property type="match status" value="2"/>
</dbReference>
<dbReference type="GO" id="GO:0003824">
    <property type="term" value="F:catalytic activity"/>
    <property type="evidence" value="ECO:0007669"/>
    <property type="project" value="UniProtKB-ARBA"/>
</dbReference>
<dbReference type="GO" id="GO:0005737">
    <property type="term" value="C:cytoplasm"/>
    <property type="evidence" value="ECO:0007669"/>
    <property type="project" value="TreeGrafter"/>
</dbReference>
<evidence type="ECO:0000313" key="4">
    <source>
        <dbReference type="EMBL" id="VDO34317.1"/>
    </source>
</evidence>
<dbReference type="GO" id="GO:0051170">
    <property type="term" value="P:import into nucleus"/>
    <property type="evidence" value="ECO:0007669"/>
    <property type="project" value="TreeGrafter"/>
</dbReference>
<dbReference type="WBParaSite" id="HPLM_0000826701-mRNA-1">
    <property type="protein sequence ID" value="HPLM_0000826701-mRNA-1"/>
    <property type="gene ID" value="HPLM_0000826701"/>
</dbReference>
<feature type="domain" description="NAD(P)-binding" evidence="3">
    <location>
        <begin position="9"/>
        <end position="201"/>
    </location>
</feature>
<name>A0A0N4WCL8_HAEPC</name>
<dbReference type="InterPro" id="IPR036291">
    <property type="entry name" value="NAD(P)-bd_dom_sf"/>
</dbReference>
<sequence length="520" mass="57424">MSKSAFVIGATGAVGRQLVEALIACNQFKRIVLIGRRRIPLNCDIIEQAVVDFDAIESHPDLFKDIDVGFCAFGTTYAKSAMGLSPIISDVQTELYKVDHDYVVNTAKVARAQGVKEFILVSALGASEHSWLLYFRTKGAIERDIAKLNFDKFVIARPGMFETVREESRPMESFVRLLVQPLKLFTNSLSIPATDVAKAMVVAACSTDLEGVVIWENATLFEKKELFDDFCKKDDIVQQTKEGDMIAFLNGKVLERQESILFLLLVSAGADDKRYLKLVAMAIAVPPLVQGIGSQLEVMLRSAFVVGASGAVGTQLIDALVSSRQFKKVLIIGRREIPLKHENVEQAVINFDAIENHADVFKDMDVGFCALGTTRGKSGKEGFYKVDHDYVLNTAKVAKDQGVKEFILVTSMGSNENSWFLYPRTKGEVERDVAALGFDKFLIVRPGMLEGPREEHRFGESLAKIFVKPLKLLSNSIAISTTDVAKAMVVGACSNEIKGKVIWDNATLLEKKESFDNLCK</sequence>
<evidence type="ECO:0000313" key="6">
    <source>
        <dbReference type="WBParaSite" id="HPLM_0000826701-mRNA-1"/>
    </source>
</evidence>
<gene>
    <name evidence="4" type="ORF">HPLM_LOCUS8259</name>
</gene>
<dbReference type="PANTHER" id="PTHR14097:SF7">
    <property type="entry name" value="OXIDOREDUCTASE HTATIP2"/>
    <property type="match status" value="1"/>
</dbReference>
<dbReference type="SUPFAM" id="SSF51735">
    <property type="entry name" value="NAD(P)-binding Rossmann-fold domains"/>
    <property type="match status" value="2"/>
</dbReference>
<dbReference type="STRING" id="6290.A0A0N4WCL8"/>
<protein>
    <recommendedName>
        <fullName evidence="2">Protein HTATIP2</fullName>
    </recommendedName>
</protein>
<feature type="domain" description="NAD(P)-binding" evidence="3">
    <location>
        <begin position="307"/>
        <end position="489"/>
    </location>
</feature>
<evidence type="ECO:0000313" key="5">
    <source>
        <dbReference type="Proteomes" id="UP000268014"/>
    </source>
</evidence>
<dbReference type="EMBL" id="UZAF01016819">
    <property type="protein sequence ID" value="VDO34317.1"/>
    <property type="molecule type" value="Genomic_DNA"/>
</dbReference>
<keyword evidence="5" id="KW-1185">Reference proteome</keyword>
<dbReference type="Pfam" id="PF13460">
    <property type="entry name" value="NAD_binding_10"/>
    <property type="match status" value="2"/>
</dbReference>
<accession>A0A0N4WCL8</accession>
<dbReference type="CDD" id="cd05250">
    <property type="entry name" value="CC3_like_SDR_a"/>
    <property type="match status" value="1"/>
</dbReference>
<reference evidence="6" key="1">
    <citation type="submission" date="2017-02" db="UniProtKB">
        <authorList>
            <consortium name="WormBaseParasite"/>
        </authorList>
    </citation>
    <scope>IDENTIFICATION</scope>
</reference>
<dbReference type="InterPro" id="IPR016040">
    <property type="entry name" value="NAD(P)-bd_dom"/>
</dbReference>
<dbReference type="PANTHER" id="PTHR14097">
    <property type="entry name" value="OXIDOREDUCTASE HTATIP2"/>
    <property type="match status" value="1"/>
</dbReference>
<comment type="subunit">
    <text evidence="1">Monomer. Forms homodimers during oxidative stress. Interacts (via N-terminus) with elongation factor EEF1A1 (via middle-region); the interaction is direct and competes with EEF1A1 binding to guanyl-nucleotide exchange factor EEF1B2, thereby inhibiting GDP for GTP exchange and reactivation of EEF1A1. Interacts with nuclear transport receptors XPO4, IPO5/RANBP5, IPO7, IPO9 and KPNB1 as well as GCN1L1/GCN1 and LRPPRC probably through their HEAT repeats. Binds NCOA5/CIA.</text>
</comment>
<evidence type="ECO:0000256" key="2">
    <source>
        <dbReference type="ARBA" id="ARBA00093604"/>
    </source>
</evidence>
<dbReference type="AlphaFoldDB" id="A0A0N4WCL8"/>
<dbReference type="Proteomes" id="UP000268014">
    <property type="component" value="Unassembled WGS sequence"/>
</dbReference>
<reference evidence="4 5" key="2">
    <citation type="submission" date="2018-11" db="EMBL/GenBank/DDBJ databases">
        <authorList>
            <consortium name="Pathogen Informatics"/>
        </authorList>
    </citation>
    <scope>NUCLEOTIDE SEQUENCE [LARGE SCALE GENOMIC DNA]</scope>
    <source>
        <strain evidence="4 5">MHpl1</strain>
    </source>
</reference>